<reference evidence="1 2" key="1">
    <citation type="submission" date="2020-08" db="EMBL/GenBank/DDBJ databases">
        <title>Genomic Encyclopedia of Type Strains, Phase III (KMG-III): the genomes of soil and plant-associated and newly described type strains.</title>
        <authorList>
            <person name="Whitman W."/>
        </authorList>
    </citation>
    <scope>NUCLEOTIDE SEQUENCE [LARGE SCALE GENOMIC DNA]</scope>
    <source>
        <strain evidence="1 2">CECT 3226</strain>
    </source>
</reference>
<gene>
    <name evidence="1" type="ORF">FHS32_007018</name>
</gene>
<comment type="caution">
    <text evidence="1">The sequence shown here is derived from an EMBL/GenBank/DDBJ whole genome shotgun (WGS) entry which is preliminary data.</text>
</comment>
<sequence>MPTQFDFLSFVELHPHLRVPADRLGLAAHHLEPDAAYGVLEVIASVAQYSYSTVGQQK</sequence>
<evidence type="ECO:0000313" key="1">
    <source>
        <dbReference type="EMBL" id="MBB5130221.1"/>
    </source>
</evidence>
<evidence type="ECO:0000313" key="2">
    <source>
        <dbReference type="Proteomes" id="UP000568022"/>
    </source>
</evidence>
<dbReference type="EMBL" id="JACHJE010000031">
    <property type="protein sequence ID" value="MBB5130221.1"/>
    <property type="molecule type" value="Genomic_DNA"/>
</dbReference>
<keyword evidence="2" id="KW-1185">Reference proteome</keyword>
<organism evidence="1 2">
    <name type="scientific">Streptomyces griseoloalbus</name>
    <dbReference type="NCBI Taxonomy" id="67303"/>
    <lineage>
        <taxon>Bacteria</taxon>
        <taxon>Bacillati</taxon>
        <taxon>Actinomycetota</taxon>
        <taxon>Actinomycetes</taxon>
        <taxon>Kitasatosporales</taxon>
        <taxon>Streptomycetaceae</taxon>
        <taxon>Streptomyces</taxon>
    </lineage>
</organism>
<dbReference type="AlphaFoldDB" id="A0A7W8BVB9"/>
<protein>
    <submittedName>
        <fullName evidence="1">Uncharacterized protein</fullName>
    </submittedName>
</protein>
<proteinExistence type="predicted"/>
<accession>A0A7W8BVB9</accession>
<dbReference type="Proteomes" id="UP000568022">
    <property type="component" value="Unassembled WGS sequence"/>
</dbReference>
<name>A0A7W8BVB9_9ACTN</name>